<gene>
    <name evidence="2" type="ORF">MARPO_0090s0054</name>
</gene>
<accession>A0A2R6WHJ4</accession>
<dbReference type="OrthoDB" id="10314456at2759"/>
<keyword evidence="3" id="KW-1185">Reference proteome</keyword>
<feature type="compositionally biased region" description="Basic and acidic residues" evidence="1">
    <location>
        <begin position="251"/>
        <end position="263"/>
    </location>
</feature>
<proteinExistence type="predicted"/>
<dbReference type="AlphaFoldDB" id="A0A2R6WHJ4"/>
<evidence type="ECO:0000256" key="1">
    <source>
        <dbReference type="SAM" id="MobiDB-lite"/>
    </source>
</evidence>
<protein>
    <submittedName>
        <fullName evidence="2">Uncharacterized protein</fullName>
    </submittedName>
</protein>
<dbReference type="EMBL" id="KZ772762">
    <property type="protein sequence ID" value="PTQ33320.1"/>
    <property type="molecule type" value="Genomic_DNA"/>
</dbReference>
<evidence type="ECO:0000313" key="2">
    <source>
        <dbReference type="EMBL" id="PTQ33320.1"/>
    </source>
</evidence>
<evidence type="ECO:0000313" key="3">
    <source>
        <dbReference type="Proteomes" id="UP000244005"/>
    </source>
</evidence>
<feature type="region of interest" description="Disordered" evidence="1">
    <location>
        <begin position="235"/>
        <end position="263"/>
    </location>
</feature>
<dbReference type="Proteomes" id="UP000244005">
    <property type="component" value="Unassembled WGS sequence"/>
</dbReference>
<dbReference type="Gramene" id="Mp4g21670.1">
    <property type="protein sequence ID" value="Mp4g21670.1.cds"/>
    <property type="gene ID" value="Mp4g21670"/>
</dbReference>
<name>A0A2R6WHJ4_MARPO</name>
<reference evidence="3" key="1">
    <citation type="journal article" date="2017" name="Cell">
        <title>Insights into land plant evolution garnered from the Marchantia polymorpha genome.</title>
        <authorList>
            <person name="Bowman J.L."/>
            <person name="Kohchi T."/>
            <person name="Yamato K.T."/>
            <person name="Jenkins J."/>
            <person name="Shu S."/>
            <person name="Ishizaki K."/>
            <person name="Yamaoka S."/>
            <person name="Nishihama R."/>
            <person name="Nakamura Y."/>
            <person name="Berger F."/>
            <person name="Adam C."/>
            <person name="Aki S.S."/>
            <person name="Althoff F."/>
            <person name="Araki T."/>
            <person name="Arteaga-Vazquez M.A."/>
            <person name="Balasubrmanian S."/>
            <person name="Barry K."/>
            <person name="Bauer D."/>
            <person name="Boehm C.R."/>
            <person name="Briginshaw L."/>
            <person name="Caballero-Perez J."/>
            <person name="Catarino B."/>
            <person name="Chen F."/>
            <person name="Chiyoda S."/>
            <person name="Chovatia M."/>
            <person name="Davies K.M."/>
            <person name="Delmans M."/>
            <person name="Demura T."/>
            <person name="Dierschke T."/>
            <person name="Dolan L."/>
            <person name="Dorantes-Acosta A.E."/>
            <person name="Eklund D.M."/>
            <person name="Florent S.N."/>
            <person name="Flores-Sandoval E."/>
            <person name="Fujiyama A."/>
            <person name="Fukuzawa H."/>
            <person name="Galik B."/>
            <person name="Grimanelli D."/>
            <person name="Grimwood J."/>
            <person name="Grossniklaus U."/>
            <person name="Hamada T."/>
            <person name="Haseloff J."/>
            <person name="Hetherington A.J."/>
            <person name="Higo A."/>
            <person name="Hirakawa Y."/>
            <person name="Hundley H.N."/>
            <person name="Ikeda Y."/>
            <person name="Inoue K."/>
            <person name="Inoue S.I."/>
            <person name="Ishida S."/>
            <person name="Jia Q."/>
            <person name="Kakita M."/>
            <person name="Kanazawa T."/>
            <person name="Kawai Y."/>
            <person name="Kawashima T."/>
            <person name="Kennedy M."/>
            <person name="Kinose K."/>
            <person name="Kinoshita T."/>
            <person name="Kohara Y."/>
            <person name="Koide E."/>
            <person name="Komatsu K."/>
            <person name="Kopischke S."/>
            <person name="Kubo M."/>
            <person name="Kyozuka J."/>
            <person name="Lagercrantz U."/>
            <person name="Lin S.S."/>
            <person name="Lindquist E."/>
            <person name="Lipzen A.M."/>
            <person name="Lu C.W."/>
            <person name="De Luna E."/>
            <person name="Martienssen R.A."/>
            <person name="Minamino N."/>
            <person name="Mizutani M."/>
            <person name="Mizutani M."/>
            <person name="Mochizuki N."/>
            <person name="Monte I."/>
            <person name="Mosher R."/>
            <person name="Nagasaki H."/>
            <person name="Nakagami H."/>
            <person name="Naramoto S."/>
            <person name="Nishitani K."/>
            <person name="Ohtani M."/>
            <person name="Okamoto T."/>
            <person name="Okumura M."/>
            <person name="Phillips J."/>
            <person name="Pollak B."/>
            <person name="Reinders A."/>
            <person name="Rovekamp M."/>
            <person name="Sano R."/>
            <person name="Sawa S."/>
            <person name="Schmid M.W."/>
            <person name="Shirakawa M."/>
            <person name="Solano R."/>
            <person name="Spunde A."/>
            <person name="Suetsugu N."/>
            <person name="Sugano S."/>
            <person name="Sugiyama A."/>
            <person name="Sun R."/>
            <person name="Suzuki Y."/>
            <person name="Takenaka M."/>
            <person name="Takezawa D."/>
            <person name="Tomogane H."/>
            <person name="Tsuzuki M."/>
            <person name="Ueda T."/>
            <person name="Umeda M."/>
            <person name="Ward J.M."/>
            <person name="Watanabe Y."/>
            <person name="Yazaki K."/>
            <person name="Yokoyama R."/>
            <person name="Yoshitake Y."/>
            <person name="Yotsui I."/>
            <person name="Zachgo S."/>
            <person name="Schmutz J."/>
        </authorList>
    </citation>
    <scope>NUCLEOTIDE SEQUENCE [LARGE SCALE GENOMIC DNA]</scope>
    <source>
        <strain evidence="3">Tak-1</strain>
    </source>
</reference>
<sequence length="263" mass="30727">MSSRNDGVEPLMVMTDLRRIYNLIDIMVYSQQLVRRHKAEAQAFVEYLKDLDCTLHEKAAILYPDSYGLLSRGWHKQLHELEELLRSAQELLKDLAEPLHLFTHATERFKELRAKMTECLNLMTILLLFVPPDHMGRQAEPLYTLSMLDPPPAEWYQPPPPQDVLLETRTASLSSRGVEGGQRKLTRTMTYKKWRRLNEMKQSHQHFSDLFSYVDNSEQAVLLNTCFENWHTSRERAHPAPSPYFTSMLSDPHRAQHDSSEHQ</sequence>
<organism evidence="2 3">
    <name type="scientific">Marchantia polymorpha</name>
    <name type="common">Common liverwort</name>
    <name type="synonym">Marchantia aquatica</name>
    <dbReference type="NCBI Taxonomy" id="3197"/>
    <lineage>
        <taxon>Eukaryota</taxon>
        <taxon>Viridiplantae</taxon>
        <taxon>Streptophyta</taxon>
        <taxon>Embryophyta</taxon>
        <taxon>Marchantiophyta</taxon>
        <taxon>Marchantiopsida</taxon>
        <taxon>Marchantiidae</taxon>
        <taxon>Marchantiales</taxon>
        <taxon>Marchantiaceae</taxon>
        <taxon>Marchantia</taxon>
    </lineage>
</organism>